<dbReference type="InterPro" id="IPR045464">
    <property type="entry name" value="Hrt3/FBXO9_C"/>
</dbReference>
<dbReference type="CDD" id="cd22089">
    <property type="entry name" value="F-box_FBXO9"/>
    <property type="match status" value="1"/>
</dbReference>
<dbReference type="Pfam" id="PF12937">
    <property type="entry name" value="F-box-like"/>
    <property type="match status" value="1"/>
</dbReference>
<keyword evidence="6" id="KW-0802">TPR repeat</keyword>
<dbReference type="GO" id="GO:0005737">
    <property type="term" value="C:cytoplasm"/>
    <property type="evidence" value="ECO:0007669"/>
    <property type="project" value="UniProtKB-SubCell"/>
</dbReference>
<keyword evidence="10" id="KW-1185">Reference proteome</keyword>
<sequence>METAEVNSAEAVGASDEDYSSSDSDSDKASNNLDAFREEWNKELESKRRDKKNQRRLRKQSTKSVEENMEDQARDLFLKGVSAEQDGFMYDAISYYKKAIQLVPDIESRIVDYRPSNTRQHRDSIGSESSLDSITPIEQDEEDLSDLLTYFSKLEINHNGVCQQELEKKDTHISALPVEVLNYIFKWVVSSHLDLKALENIALVCRGFYVLARDDEIWRLACTRVWGLRSSLSTKYQTWREKYIEEPHVKFNGCYISVNSYVRQGEISIDFNYRPFHLVQYFRYARFFPDGTMFMLTSPDDPQGVVGKLKSNKSPMQGLLHGYYRHAGTTLTAVLKRQQHKENNLNLKYRYKRQRQQINNVPDEQTFHLIMEVENVGKRKHTRLIWKHYAIHTLHKNTGHESVAEFELTKKAYPDLVFSRVKSYTDISEKPLQ</sequence>
<evidence type="ECO:0000256" key="1">
    <source>
        <dbReference type="ARBA" id="ARBA00004496"/>
    </source>
</evidence>
<feature type="region of interest" description="Disordered" evidence="7">
    <location>
        <begin position="1"/>
        <end position="69"/>
    </location>
</feature>
<dbReference type="Proteomes" id="UP000749559">
    <property type="component" value="Unassembled WGS sequence"/>
</dbReference>
<dbReference type="PROSITE" id="PS50181">
    <property type="entry name" value="FBOX"/>
    <property type="match status" value="1"/>
</dbReference>
<evidence type="ECO:0000256" key="3">
    <source>
        <dbReference type="ARBA" id="ARBA00019775"/>
    </source>
</evidence>
<dbReference type="Pfam" id="PF19270">
    <property type="entry name" value="FBO_C"/>
    <property type="match status" value="1"/>
</dbReference>
<comment type="caution">
    <text evidence="9">The sequence shown here is derived from an EMBL/GenBank/DDBJ whole genome shotgun (WGS) entry which is preliminary data.</text>
</comment>
<evidence type="ECO:0000313" key="9">
    <source>
        <dbReference type="EMBL" id="CAH1773492.1"/>
    </source>
</evidence>
<proteinExistence type="predicted"/>
<organism evidence="9 10">
    <name type="scientific">Owenia fusiformis</name>
    <name type="common">Polychaete worm</name>
    <dbReference type="NCBI Taxonomy" id="6347"/>
    <lineage>
        <taxon>Eukaryota</taxon>
        <taxon>Metazoa</taxon>
        <taxon>Spiralia</taxon>
        <taxon>Lophotrochozoa</taxon>
        <taxon>Annelida</taxon>
        <taxon>Polychaeta</taxon>
        <taxon>Sedentaria</taxon>
        <taxon>Canalipalpata</taxon>
        <taxon>Sabellida</taxon>
        <taxon>Oweniida</taxon>
        <taxon>Oweniidae</taxon>
        <taxon>Owenia</taxon>
    </lineage>
</organism>
<dbReference type="Gene3D" id="1.20.58.80">
    <property type="entry name" value="Phosphotransferase system, lactose/cellobiose-type IIA subunit"/>
    <property type="match status" value="1"/>
</dbReference>
<evidence type="ECO:0000256" key="5">
    <source>
        <dbReference type="ARBA" id="ARBA00022786"/>
    </source>
</evidence>
<feature type="domain" description="F-box" evidence="8">
    <location>
        <begin position="170"/>
        <end position="221"/>
    </location>
</feature>
<comment type="subcellular location">
    <subcellularLocation>
        <location evidence="1">Cytoplasm</location>
    </subcellularLocation>
</comment>
<dbReference type="OrthoDB" id="2117972at2759"/>
<evidence type="ECO:0000259" key="8">
    <source>
        <dbReference type="PROSITE" id="PS50181"/>
    </source>
</evidence>
<name>A0A8J1UAI1_OWEFU</name>
<dbReference type="SUPFAM" id="SSF81383">
    <property type="entry name" value="F-box domain"/>
    <property type="match status" value="1"/>
</dbReference>
<keyword evidence="5" id="KW-0833">Ubl conjugation pathway</keyword>
<feature type="compositionally biased region" description="Basic and acidic residues" evidence="7">
    <location>
        <begin position="35"/>
        <end position="48"/>
    </location>
</feature>
<comment type="pathway">
    <text evidence="2">Protein modification; protein ubiquitination.</text>
</comment>
<dbReference type="Gene3D" id="1.20.1280.50">
    <property type="match status" value="1"/>
</dbReference>
<evidence type="ECO:0000256" key="6">
    <source>
        <dbReference type="ARBA" id="ARBA00022803"/>
    </source>
</evidence>
<feature type="compositionally biased region" description="Basic residues" evidence="7">
    <location>
        <begin position="49"/>
        <end position="61"/>
    </location>
</feature>
<dbReference type="GO" id="GO:0019005">
    <property type="term" value="C:SCF ubiquitin ligase complex"/>
    <property type="evidence" value="ECO:0007669"/>
    <property type="project" value="TreeGrafter"/>
</dbReference>
<protein>
    <recommendedName>
        <fullName evidence="3">F-box only protein 9</fullName>
    </recommendedName>
</protein>
<dbReference type="AlphaFoldDB" id="A0A8J1UAI1"/>
<keyword evidence="4" id="KW-0963">Cytoplasm</keyword>
<dbReference type="InterPro" id="IPR036047">
    <property type="entry name" value="F-box-like_dom_sf"/>
</dbReference>
<reference evidence="9" key="1">
    <citation type="submission" date="2022-03" db="EMBL/GenBank/DDBJ databases">
        <authorList>
            <person name="Martin C."/>
        </authorList>
    </citation>
    <scope>NUCLEOTIDE SEQUENCE</scope>
</reference>
<evidence type="ECO:0000313" key="10">
    <source>
        <dbReference type="Proteomes" id="UP000749559"/>
    </source>
</evidence>
<accession>A0A8J1UAI1</accession>
<dbReference type="PANTHER" id="PTHR12874">
    <property type="entry name" value="F-BOX ONLY PROTEIN 48-RELATED"/>
    <property type="match status" value="1"/>
</dbReference>
<dbReference type="PANTHER" id="PTHR12874:SF29">
    <property type="entry name" value="F-BOX ONLY PROTEIN 9"/>
    <property type="match status" value="1"/>
</dbReference>
<evidence type="ECO:0000256" key="4">
    <source>
        <dbReference type="ARBA" id="ARBA00022490"/>
    </source>
</evidence>
<dbReference type="InterPro" id="IPR001810">
    <property type="entry name" value="F-box_dom"/>
</dbReference>
<dbReference type="GO" id="GO:0031146">
    <property type="term" value="P:SCF-dependent proteasomal ubiquitin-dependent protein catabolic process"/>
    <property type="evidence" value="ECO:0007669"/>
    <property type="project" value="TreeGrafter"/>
</dbReference>
<gene>
    <name evidence="9" type="ORF">OFUS_LOCUS1082</name>
</gene>
<dbReference type="EMBL" id="CAIIXF020000001">
    <property type="protein sequence ID" value="CAH1773492.1"/>
    <property type="molecule type" value="Genomic_DNA"/>
</dbReference>
<evidence type="ECO:0000256" key="2">
    <source>
        <dbReference type="ARBA" id="ARBA00004906"/>
    </source>
</evidence>
<dbReference type="FunFam" id="1.20.1280.50:FF:000012">
    <property type="entry name" value="F-box only protein 9"/>
    <property type="match status" value="1"/>
</dbReference>
<evidence type="ECO:0000256" key="7">
    <source>
        <dbReference type="SAM" id="MobiDB-lite"/>
    </source>
</evidence>